<dbReference type="Proteomes" id="UP001630127">
    <property type="component" value="Unassembled WGS sequence"/>
</dbReference>
<evidence type="ECO:0000256" key="20">
    <source>
        <dbReference type="PROSITE-ProRule" id="PRU10141"/>
    </source>
</evidence>
<evidence type="ECO:0000256" key="9">
    <source>
        <dbReference type="ARBA" id="ARBA00022692"/>
    </source>
</evidence>
<keyword evidence="24" id="KW-1185">Reference proteome</keyword>
<comment type="caution">
    <text evidence="23">The sequence shown here is derived from an EMBL/GenBank/DDBJ whole genome shotgun (WGS) entry which is preliminary data.</text>
</comment>
<keyword evidence="16 21" id="KW-0472">Membrane</keyword>
<protein>
    <recommendedName>
        <fullName evidence="3">non-specific serine/threonine protein kinase</fullName>
        <ecNumber evidence="3">2.7.11.1</ecNumber>
    </recommendedName>
</protein>
<evidence type="ECO:0000256" key="13">
    <source>
        <dbReference type="ARBA" id="ARBA00022777"/>
    </source>
</evidence>
<evidence type="ECO:0000256" key="7">
    <source>
        <dbReference type="ARBA" id="ARBA00022614"/>
    </source>
</evidence>
<comment type="catalytic activity">
    <reaction evidence="18">
        <text>L-threonyl-[protein] + ATP = O-phospho-L-threonyl-[protein] + ADP + H(+)</text>
        <dbReference type="Rhea" id="RHEA:46608"/>
        <dbReference type="Rhea" id="RHEA-COMP:11060"/>
        <dbReference type="Rhea" id="RHEA-COMP:11605"/>
        <dbReference type="ChEBI" id="CHEBI:15378"/>
        <dbReference type="ChEBI" id="CHEBI:30013"/>
        <dbReference type="ChEBI" id="CHEBI:30616"/>
        <dbReference type="ChEBI" id="CHEBI:61977"/>
        <dbReference type="ChEBI" id="CHEBI:456216"/>
        <dbReference type="EC" id="2.7.11.1"/>
    </reaction>
</comment>
<dbReference type="SMART" id="SM00220">
    <property type="entry name" value="S_TKc"/>
    <property type="match status" value="1"/>
</dbReference>
<keyword evidence="13" id="KW-0418">Kinase</keyword>
<dbReference type="InterPro" id="IPR001611">
    <property type="entry name" value="Leu-rich_rpt"/>
</dbReference>
<keyword evidence="15 21" id="KW-1133">Transmembrane helix</keyword>
<dbReference type="InterPro" id="IPR003591">
    <property type="entry name" value="Leu-rich_rpt_typical-subtyp"/>
</dbReference>
<accession>A0ABD2YUT0</accession>
<evidence type="ECO:0000256" key="21">
    <source>
        <dbReference type="SAM" id="Phobius"/>
    </source>
</evidence>
<dbReference type="FunFam" id="3.80.10.10:FF:000215">
    <property type="entry name" value="Receptor-like protein kinase HSL1"/>
    <property type="match status" value="1"/>
</dbReference>
<dbReference type="Pfam" id="PF08263">
    <property type="entry name" value="LRRNT_2"/>
    <property type="match status" value="1"/>
</dbReference>
<keyword evidence="7" id="KW-0433">Leucine-rich repeat</keyword>
<evidence type="ECO:0000256" key="6">
    <source>
        <dbReference type="ARBA" id="ARBA00022553"/>
    </source>
</evidence>
<dbReference type="GO" id="GO:0006952">
    <property type="term" value="P:defense response"/>
    <property type="evidence" value="ECO:0007669"/>
    <property type="project" value="UniProtKB-ARBA"/>
</dbReference>
<evidence type="ECO:0000256" key="17">
    <source>
        <dbReference type="ARBA" id="ARBA00023180"/>
    </source>
</evidence>
<keyword evidence="9 21" id="KW-0812">Transmembrane</keyword>
<dbReference type="InterPro" id="IPR017441">
    <property type="entry name" value="Protein_kinase_ATP_BS"/>
</dbReference>
<evidence type="ECO:0000256" key="10">
    <source>
        <dbReference type="ARBA" id="ARBA00022729"/>
    </source>
</evidence>
<feature type="transmembrane region" description="Helical" evidence="21">
    <location>
        <begin position="640"/>
        <end position="665"/>
    </location>
</feature>
<name>A0ABD2YUT0_9GENT</name>
<keyword evidence="12 20" id="KW-0547">Nucleotide-binding</keyword>
<dbReference type="FunFam" id="3.80.10.10:FF:000077">
    <property type="entry name" value="LRR receptor-like serine/threonine-protein kinase ERL1"/>
    <property type="match status" value="1"/>
</dbReference>
<dbReference type="PROSITE" id="PS50011">
    <property type="entry name" value="PROTEIN_KINASE_DOM"/>
    <property type="match status" value="1"/>
</dbReference>
<dbReference type="PROSITE" id="PS00108">
    <property type="entry name" value="PROTEIN_KINASE_ST"/>
    <property type="match status" value="1"/>
</dbReference>
<evidence type="ECO:0000256" key="11">
    <source>
        <dbReference type="ARBA" id="ARBA00022737"/>
    </source>
</evidence>
<dbReference type="SUPFAM" id="SSF52058">
    <property type="entry name" value="L domain-like"/>
    <property type="match status" value="2"/>
</dbReference>
<evidence type="ECO:0000256" key="18">
    <source>
        <dbReference type="ARBA" id="ARBA00047899"/>
    </source>
</evidence>
<keyword evidence="10" id="KW-0732">Signal</keyword>
<evidence type="ECO:0000259" key="22">
    <source>
        <dbReference type="PROSITE" id="PS50011"/>
    </source>
</evidence>
<keyword evidence="5" id="KW-0723">Serine/threonine-protein kinase</keyword>
<comment type="similarity">
    <text evidence="2">Belongs to the protein kinase superfamily. Ser/Thr protein kinase family.</text>
</comment>
<dbReference type="GO" id="GO:0004674">
    <property type="term" value="F:protein serine/threonine kinase activity"/>
    <property type="evidence" value="ECO:0007669"/>
    <property type="project" value="UniProtKB-KW"/>
</dbReference>
<dbReference type="GO" id="GO:0005524">
    <property type="term" value="F:ATP binding"/>
    <property type="evidence" value="ECO:0007669"/>
    <property type="project" value="UniProtKB-UniRule"/>
</dbReference>
<evidence type="ECO:0000256" key="12">
    <source>
        <dbReference type="ARBA" id="ARBA00022741"/>
    </source>
</evidence>
<keyword evidence="8" id="KW-0808">Transferase</keyword>
<dbReference type="GO" id="GO:0005886">
    <property type="term" value="C:plasma membrane"/>
    <property type="evidence" value="ECO:0007669"/>
    <property type="project" value="UniProtKB-SubCell"/>
</dbReference>
<dbReference type="EMBL" id="JBJUIK010000012">
    <property type="protein sequence ID" value="KAL3509298.1"/>
    <property type="molecule type" value="Genomic_DNA"/>
</dbReference>
<gene>
    <name evidence="23" type="ORF">ACH5RR_028699</name>
</gene>
<evidence type="ECO:0000256" key="5">
    <source>
        <dbReference type="ARBA" id="ARBA00022527"/>
    </source>
</evidence>
<sequence>MKAMQMEKKPFNNIPLILSILSLISLSPSSPFTFALNQEGLFLQQVKNSLSDPSGSLSSWSDQDATPCNWTGITCKYPGSSASPSVISVNLSGAALSGSFPTFLCRLSHLSVLSLYNNSINSSLPLSISSCKSLTYLDLSENLIDGPVPYTLSDLPHLRYLNLDANYMSGDIPASFGKFRRLETLIMTGNFFNGTISPFLGNITSLKRLQLAYNPFRPSQLAPELGNLTNLEDLWLTNCGLFGSIPSSFGKLSRLVNLDVAENGLTGSIPCFIFQLKNIVQMELYNNSFTGELPAGWANLTQLRRFDASMNRLTGTIPNDLCELPLESLHLYENQLDGTLPDTIAKSPNLFELRIFSNRLTGSLPSELGQNSPLQTLDVSRNQFSGEIPRHLCAKGELAELLMIYNSFSGNIPANLEQCRSLSRVRLRNNRLSGAVPAGFWGLPHAYLLDLANNILSGNISYMIQGAKNLSTLSFSNNKISGNLPDEIGMLENLIEFSASYNKLNGEIPSSLVKLDQLIKIDLHNNNLSGEIPGGIQYLKQLNELNLANNKLSGEIPEEIGNLSGLNYLDLSSNNFSGEIPLGLQNLKLNKLNLSCNQFSGPIPPLFAREVYRDSFLENSGLCGGFAGLCSRESKGRNQVYLWLLRLSFAIAAFILLVGLVVLMWKYKNIEKINHGVIMTKWTSFHKLGFSVSEISDCIDEENVIGSGASGKVYKVVLSNGEAVAVKKLLERSAKDDTSFSSVDSEIDEFEVEVQTLGKIRHKNIVRLFCCCDTQTCKLLVYEYMPNGSLGDLLHGSRGGSLDWRTRFKIALDAAEGLSYLHHDCVQPIVHRDVKSNNILLDGDFGAKVSDFGVAKIVQAANKGAECMSVVAGSCGYIAPEYAYTLRVNEKSDIYSFGIVLLELVTGRRPVDPEFGEKDLATWVCTKLNQRGIRDVIDPNLDCSHKEEICRVLNISLLCTSPLPINRPSMRRVVKMLLDSSTEFKTKIAEKGCKLSPYSSDDNSKQSSIV</sequence>
<keyword evidence="6" id="KW-0597">Phosphoprotein</keyword>
<dbReference type="Gene3D" id="1.10.510.10">
    <property type="entry name" value="Transferase(Phosphotransferase) domain 1"/>
    <property type="match status" value="1"/>
</dbReference>
<dbReference type="Pfam" id="PF00560">
    <property type="entry name" value="LRR_1"/>
    <property type="match status" value="10"/>
</dbReference>
<dbReference type="PANTHER" id="PTHR48056">
    <property type="entry name" value="LRR RECEPTOR-LIKE SERINE/THREONINE-PROTEIN KINASE-RELATED"/>
    <property type="match status" value="1"/>
</dbReference>
<evidence type="ECO:0000313" key="24">
    <source>
        <dbReference type="Proteomes" id="UP001630127"/>
    </source>
</evidence>
<evidence type="ECO:0000256" key="3">
    <source>
        <dbReference type="ARBA" id="ARBA00012513"/>
    </source>
</evidence>
<evidence type="ECO:0000256" key="14">
    <source>
        <dbReference type="ARBA" id="ARBA00022840"/>
    </source>
</evidence>
<dbReference type="Pfam" id="PF00069">
    <property type="entry name" value="Pkinase"/>
    <property type="match status" value="1"/>
</dbReference>
<dbReference type="SUPFAM" id="SSF56112">
    <property type="entry name" value="Protein kinase-like (PK-like)"/>
    <property type="match status" value="1"/>
</dbReference>
<keyword evidence="11" id="KW-0677">Repeat</keyword>
<proteinExistence type="inferred from homology"/>
<dbReference type="GO" id="GO:0051707">
    <property type="term" value="P:response to other organism"/>
    <property type="evidence" value="ECO:0007669"/>
    <property type="project" value="UniProtKB-ARBA"/>
</dbReference>
<evidence type="ECO:0000256" key="4">
    <source>
        <dbReference type="ARBA" id="ARBA00022475"/>
    </source>
</evidence>
<evidence type="ECO:0000256" key="16">
    <source>
        <dbReference type="ARBA" id="ARBA00023136"/>
    </source>
</evidence>
<dbReference type="FunFam" id="1.10.510.10:FF:000201">
    <property type="entry name" value="Leucine-rich repeat receptor-like serine/threonine-protein kinase"/>
    <property type="match status" value="1"/>
</dbReference>
<dbReference type="SMART" id="SM00369">
    <property type="entry name" value="LRR_TYP"/>
    <property type="match status" value="5"/>
</dbReference>
<evidence type="ECO:0000256" key="2">
    <source>
        <dbReference type="ARBA" id="ARBA00008684"/>
    </source>
</evidence>
<dbReference type="InterPro" id="IPR008271">
    <property type="entry name" value="Ser/Thr_kinase_AS"/>
</dbReference>
<evidence type="ECO:0000313" key="23">
    <source>
        <dbReference type="EMBL" id="KAL3509298.1"/>
    </source>
</evidence>
<dbReference type="GO" id="GO:0009791">
    <property type="term" value="P:post-embryonic development"/>
    <property type="evidence" value="ECO:0007669"/>
    <property type="project" value="UniProtKB-ARBA"/>
</dbReference>
<dbReference type="PANTHER" id="PTHR48056:SF84">
    <property type="entry name" value="PROTEIN KINASE DOMAIN-CONTAINING PROTEIN"/>
    <property type="match status" value="1"/>
</dbReference>
<feature type="binding site" evidence="20">
    <location>
        <position position="728"/>
    </location>
    <ligand>
        <name>ATP</name>
        <dbReference type="ChEBI" id="CHEBI:30616"/>
    </ligand>
</feature>
<dbReference type="FunFam" id="3.80.10.10:FF:000453">
    <property type="entry name" value="Leucine-rich receptor-like protein kinase family protein"/>
    <property type="match status" value="1"/>
</dbReference>
<keyword evidence="17" id="KW-0325">Glycoprotein</keyword>
<dbReference type="EC" id="2.7.11.1" evidence="3"/>
<dbReference type="InterPro" id="IPR013210">
    <property type="entry name" value="LRR_N_plant-typ"/>
</dbReference>
<keyword evidence="4" id="KW-1003">Cell membrane</keyword>
<dbReference type="InterPro" id="IPR050647">
    <property type="entry name" value="Plant_LRR-RLKs"/>
</dbReference>
<evidence type="ECO:0000256" key="8">
    <source>
        <dbReference type="ARBA" id="ARBA00022679"/>
    </source>
</evidence>
<comment type="subcellular location">
    <subcellularLocation>
        <location evidence="1">Cell membrane</location>
        <topology evidence="1">Single-pass type I membrane protein</topology>
    </subcellularLocation>
</comment>
<organism evidence="23 24">
    <name type="scientific">Cinchona calisaya</name>
    <dbReference type="NCBI Taxonomy" id="153742"/>
    <lineage>
        <taxon>Eukaryota</taxon>
        <taxon>Viridiplantae</taxon>
        <taxon>Streptophyta</taxon>
        <taxon>Embryophyta</taxon>
        <taxon>Tracheophyta</taxon>
        <taxon>Spermatophyta</taxon>
        <taxon>Magnoliopsida</taxon>
        <taxon>eudicotyledons</taxon>
        <taxon>Gunneridae</taxon>
        <taxon>Pentapetalae</taxon>
        <taxon>asterids</taxon>
        <taxon>lamiids</taxon>
        <taxon>Gentianales</taxon>
        <taxon>Rubiaceae</taxon>
        <taxon>Cinchonoideae</taxon>
        <taxon>Cinchoneae</taxon>
        <taxon>Cinchona</taxon>
    </lineage>
</organism>
<dbReference type="Gene3D" id="3.30.200.20">
    <property type="entry name" value="Phosphorylase Kinase, domain 1"/>
    <property type="match status" value="1"/>
</dbReference>
<reference evidence="23 24" key="1">
    <citation type="submission" date="2024-11" db="EMBL/GenBank/DDBJ databases">
        <title>A near-complete genome assembly of Cinchona calisaya.</title>
        <authorList>
            <person name="Lian D.C."/>
            <person name="Zhao X.W."/>
            <person name="Wei L."/>
        </authorList>
    </citation>
    <scope>NUCLEOTIDE SEQUENCE [LARGE SCALE GENOMIC DNA]</scope>
    <source>
        <tissue evidence="23">Nenye</tissue>
    </source>
</reference>
<dbReference type="FunFam" id="3.30.200.20:FF:000513">
    <property type="entry name" value="Receptor-like protein kinase HSL1"/>
    <property type="match status" value="1"/>
</dbReference>
<dbReference type="InterPro" id="IPR011009">
    <property type="entry name" value="Kinase-like_dom_sf"/>
</dbReference>
<dbReference type="InterPro" id="IPR032675">
    <property type="entry name" value="LRR_dom_sf"/>
</dbReference>
<evidence type="ECO:0000256" key="1">
    <source>
        <dbReference type="ARBA" id="ARBA00004251"/>
    </source>
</evidence>
<evidence type="ECO:0000256" key="19">
    <source>
        <dbReference type="ARBA" id="ARBA00048679"/>
    </source>
</evidence>
<dbReference type="PROSITE" id="PS00107">
    <property type="entry name" value="PROTEIN_KINASE_ATP"/>
    <property type="match status" value="1"/>
</dbReference>
<comment type="catalytic activity">
    <reaction evidence="19">
        <text>L-seryl-[protein] + ATP = O-phospho-L-seryl-[protein] + ADP + H(+)</text>
        <dbReference type="Rhea" id="RHEA:17989"/>
        <dbReference type="Rhea" id="RHEA-COMP:9863"/>
        <dbReference type="Rhea" id="RHEA-COMP:11604"/>
        <dbReference type="ChEBI" id="CHEBI:15378"/>
        <dbReference type="ChEBI" id="CHEBI:29999"/>
        <dbReference type="ChEBI" id="CHEBI:30616"/>
        <dbReference type="ChEBI" id="CHEBI:83421"/>
        <dbReference type="ChEBI" id="CHEBI:456216"/>
        <dbReference type="EC" id="2.7.11.1"/>
    </reaction>
</comment>
<dbReference type="InterPro" id="IPR000719">
    <property type="entry name" value="Prot_kinase_dom"/>
</dbReference>
<evidence type="ECO:0000256" key="15">
    <source>
        <dbReference type="ARBA" id="ARBA00022989"/>
    </source>
</evidence>
<keyword evidence="14 20" id="KW-0067">ATP-binding</keyword>
<dbReference type="AlphaFoldDB" id="A0ABD2YUT0"/>
<feature type="domain" description="Protein kinase" evidence="22">
    <location>
        <begin position="699"/>
        <end position="984"/>
    </location>
</feature>
<dbReference type="Gene3D" id="3.80.10.10">
    <property type="entry name" value="Ribonuclease Inhibitor"/>
    <property type="match status" value="3"/>
</dbReference>